<feature type="transmembrane region" description="Helical" evidence="1">
    <location>
        <begin position="252"/>
        <end position="273"/>
    </location>
</feature>
<dbReference type="GO" id="GO:0005886">
    <property type="term" value="C:plasma membrane"/>
    <property type="evidence" value="ECO:0007669"/>
    <property type="project" value="UniProtKB-SubCell"/>
</dbReference>
<dbReference type="Pfam" id="PF12679">
    <property type="entry name" value="ABC2_membrane_2"/>
    <property type="match status" value="1"/>
</dbReference>
<feature type="transmembrane region" description="Helical" evidence="1">
    <location>
        <begin position="60"/>
        <end position="81"/>
    </location>
</feature>
<feature type="transmembrane region" description="Helical" evidence="1">
    <location>
        <begin position="102"/>
        <end position="130"/>
    </location>
</feature>
<keyword evidence="1" id="KW-1133">Transmembrane helix</keyword>
<feature type="transmembrane region" description="Helical" evidence="1">
    <location>
        <begin position="20"/>
        <end position="40"/>
    </location>
</feature>
<dbReference type="RefSeq" id="WP_005043722.1">
    <property type="nucleotide sequence ID" value="NZ_AOME01000068.1"/>
</dbReference>
<feature type="transmembrane region" description="Helical" evidence="1">
    <location>
        <begin position="172"/>
        <end position="199"/>
    </location>
</feature>
<dbReference type="Proteomes" id="UP000011625">
    <property type="component" value="Unassembled WGS sequence"/>
</dbReference>
<dbReference type="EMBL" id="AOME01000068">
    <property type="protein sequence ID" value="EMA51268.1"/>
    <property type="molecule type" value="Genomic_DNA"/>
</dbReference>
<dbReference type="STRING" id="1227456.C450_12360"/>
<dbReference type="PANTHER" id="PTHR43471">
    <property type="entry name" value="ABC TRANSPORTER PERMEASE"/>
    <property type="match status" value="1"/>
</dbReference>
<reference evidence="2 3" key="1">
    <citation type="journal article" date="2014" name="PLoS Genet.">
        <title>Phylogenetically driven sequencing of extremely halophilic archaea reveals strategies for static and dynamic osmo-response.</title>
        <authorList>
            <person name="Becker E.A."/>
            <person name="Seitzer P.M."/>
            <person name="Tritt A."/>
            <person name="Larsen D."/>
            <person name="Krusor M."/>
            <person name="Yao A.I."/>
            <person name="Wu D."/>
            <person name="Madern D."/>
            <person name="Eisen J.A."/>
            <person name="Darling A.E."/>
            <person name="Facciotti M.T."/>
        </authorList>
    </citation>
    <scope>NUCLEOTIDE SEQUENCE [LARGE SCALE GENOMIC DNA]</scope>
    <source>
        <strain evidence="2 3">DSM 8989</strain>
    </source>
</reference>
<keyword evidence="1" id="KW-0472">Membrane</keyword>
<protein>
    <submittedName>
        <fullName evidence="2">ABC-2 type transporter</fullName>
    </submittedName>
</protein>
<sequence length="279" mass="30374">MSLAAVTKKEFQDAIRSYTLLGLIVIFVAITGFWAAIHWIPEMGDPVTGNLDTIALLNSMRQPAVYLVPLVALVVGYKAVAGEREHGSIRLTLGLPNTRSDIFLGKIIGQTAVVSVAILFGYSAAALIALLTYDTFALAAFVVYTLLSMLYALVCISIAVSFSASTRSLQRAIIGAGGIYLVVLILWDSIVAVLTIVFVENPSQSDTFPDWLIALFYMNPSTAFAQATRAVIPATREITVFPLLEASFWVDWYGFIVMGLWILIPLALGNFLFNRANIL</sequence>
<proteinExistence type="predicted"/>
<feature type="transmembrane region" description="Helical" evidence="1">
    <location>
        <begin position="136"/>
        <end position="160"/>
    </location>
</feature>
<accession>M0N137</accession>
<comment type="caution">
    <text evidence="2">The sequence shown here is derived from an EMBL/GenBank/DDBJ whole genome shotgun (WGS) entry which is preliminary data.</text>
</comment>
<evidence type="ECO:0000313" key="3">
    <source>
        <dbReference type="Proteomes" id="UP000011625"/>
    </source>
</evidence>
<evidence type="ECO:0000313" key="2">
    <source>
        <dbReference type="EMBL" id="EMA51268.1"/>
    </source>
</evidence>
<evidence type="ECO:0000256" key="1">
    <source>
        <dbReference type="SAM" id="Phobius"/>
    </source>
</evidence>
<organism evidence="2 3">
    <name type="scientific">Halococcus salifodinae DSM 8989</name>
    <dbReference type="NCBI Taxonomy" id="1227456"/>
    <lineage>
        <taxon>Archaea</taxon>
        <taxon>Methanobacteriati</taxon>
        <taxon>Methanobacteriota</taxon>
        <taxon>Stenosarchaea group</taxon>
        <taxon>Halobacteria</taxon>
        <taxon>Halobacteriales</taxon>
        <taxon>Halococcaceae</taxon>
        <taxon>Halococcus</taxon>
    </lineage>
</organism>
<keyword evidence="1" id="KW-0812">Transmembrane</keyword>
<gene>
    <name evidence="2" type="ORF">C450_12360</name>
</gene>
<dbReference type="PANTHER" id="PTHR43471:SF1">
    <property type="entry name" value="ABC TRANSPORTER PERMEASE PROTEIN NOSY-RELATED"/>
    <property type="match status" value="1"/>
</dbReference>
<name>M0N137_9EURY</name>
<keyword evidence="3" id="KW-1185">Reference proteome</keyword>
<dbReference type="AlphaFoldDB" id="M0N137"/>
<dbReference type="GO" id="GO:0140359">
    <property type="term" value="F:ABC-type transporter activity"/>
    <property type="evidence" value="ECO:0007669"/>
    <property type="project" value="InterPro"/>
</dbReference>
<dbReference type="OrthoDB" id="86287at2157"/>